<evidence type="ECO:0000313" key="1">
    <source>
        <dbReference type="EMBL" id="MDU0352780.1"/>
    </source>
</evidence>
<keyword evidence="2" id="KW-1185">Reference proteome</keyword>
<protein>
    <submittedName>
        <fullName evidence="1">Uncharacterized protein</fullName>
    </submittedName>
</protein>
<organism evidence="1 2">
    <name type="scientific">Paraglaciecola aquimarina</name>
    <dbReference type="NCBI Taxonomy" id="1235557"/>
    <lineage>
        <taxon>Bacteria</taxon>
        <taxon>Pseudomonadati</taxon>
        <taxon>Pseudomonadota</taxon>
        <taxon>Gammaproteobacteria</taxon>
        <taxon>Alteromonadales</taxon>
        <taxon>Alteromonadaceae</taxon>
        <taxon>Paraglaciecola</taxon>
    </lineage>
</organism>
<dbReference type="EMBL" id="JAWDIO010000002">
    <property type="protein sequence ID" value="MDU0352780.1"/>
    <property type="molecule type" value="Genomic_DNA"/>
</dbReference>
<sequence length="146" mass="16225">MCRKIIKLNNTSLFNALNLKEIDEDDIKPNNHPIKSVCGFDIKTLPLWPYILLEAELQNNNATPLSSHRGLGSLGSILVAEVIVNAIKQSKYSVFNGDTYSYDAALNKMGKFGQLLTSLPNQSSTESKLTMHNLLSLELFKATNKK</sequence>
<reference evidence="1 2" key="1">
    <citation type="submission" date="2023-10" db="EMBL/GenBank/DDBJ databases">
        <title>Glaciecola aquimarina strain GGW-M5 nov., isolated from a coastal seawater.</title>
        <authorList>
            <person name="Bayburt H."/>
            <person name="Kim J.M."/>
            <person name="Choi B.J."/>
            <person name="Jeon C.O."/>
        </authorList>
    </citation>
    <scope>NUCLEOTIDE SEQUENCE [LARGE SCALE GENOMIC DNA]</scope>
    <source>
        <strain evidence="1 2">KCTC 32108</strain>
    </source>
</reference>
<dbReference type="Proteomes" id="UP001247805">
    <property type="component" value="Unassembled WGS sequence"/>
</dbReference>
<accession>A0ABU3SS09</accession>
<dbReference type="RefSeq" id="WP_316024488.1">
    <property type="nucleotide sequence ID" value="NZ_JAWDIO010000002.1"/>
</dbReference>
<evidence type="ECO:0000313" key="2">
    <source>
        <dbReference type="Proteomes" id="UP001247805"/>
    </source>
</evidence>
<proteinExistence type="predicted"/>
<name>A0ABU3SS09_9ALTE</name>
<comment type="caution">
    <text evidence="1">The sequence shown here is derived from an EMBL/GenBank/DDBJ whole genome shotgun (WGS) entry which is preliminary data.</text>
</comment>
<gene>
    <name evidence="1" type="ORF">RS130_01540</name>
</gene>